<dbReference type="Proteomes" id="UP001597199">
    <property type="component" value="Unassembled WGS sequence"/>
</dbReference>
<name>A0ABW4BCI3_9LACO</name>
<dbReference type="PANTHER" id="PTHR43358">
    <property type="entry name" value="ALPHA/BETA-HYDROLASE"/>
    <property type="match status" value="1"/>
</dbReference>
<dbReference type="GO" id="GO:0016787">
    <property type="term" value="F:hydrolase activity"/>
    <property type="evidence" value="ECO:0007669"/>
    <property type="project" value="UniProtKB-KW"/>
</dbReference>
<evidence type="ECO:0000313" key="2">
    <source>
        <dbReference type="EMBL" id="MFD1398210.1"/>
    </source>
</evidence>
<keyword evidence="3" id="KW-1185">Reference proteome</keyword>
<dbReference type="EMBL" id="JBHTOA010000016">
    <property type="protein sequence ID" value="MFD1398210.1"/>
    <property type="molecule type" value="Genomic_DNA"/>
</dbReference>
<gene>
    <name evidence="2" type="ORF">ACFQ41_02680</name>
</gene>
<proteinExistence type="predicted"/>
<keyword evidence="2" id="KW-0378">Hydrolase</keyword>
<dbReference type="RefSeq" id="WP_204117995.1">
    <property type="nucleotide sequence ID" value="NZ_BOLV01000001.1"/>
</dbReference>
<dbReference type="InterPro" id="IPR029058">
    <property type="entry name" value="AB_hydrolase_fold"/>
</dbReference>
<accession>A0ABW4BCI3</accession>
<dbReference type="PANTHER" id="PTHR43358:SF4">
    <property type="entry name" value="ALPHA_BETA HYDROLASE FOLD-1 DOMAIN-CONTAINING PROTEIN"/>
    <property type="match status" value="1"/>
</dbReference>
<feature type="domain" description="Serine aminopeptidase S33" evidence="1">
    <location>
        <begin position="73"/>
        <end position="173"/>
    </location>
</feature>
<reference evidence="3" key="1">
    <citation type="journal article" date="2019" name="Int. J. Syst. Evol. Microbiol.">
        <title>The Global Catalogue of Microorganisms (GCM) 10K type strain sequencing project: providing services to taxonomists for standard genome sequencing and annotation.</title>
        <authorList>
            <consortium name="The Broad Institute Genomics Platform"/>
            <consortium name="The Broad Institute Genome Sequencing Center for Infectious Disease"/>
            <person name="Wu L."/>
            <person name="Ma J."/>
        </authorList>
    </citation>
    <scope>NUCLEOTIDE SEQUENCE [LARGE SCALE GENOMIC DNA]</scope>
    <source>
        <strain evidence="3">CCM 9110</strain>
    </source>
</reference>
<dbReference type="InterPro" id="IPR022742">
    <property type="entry name" value="Hydrolase_4"/>
</dbReference>
<evidence type="ECO:0000259" key="1">
    <source>
        <dbReference type="Pfam" id="PF12146"/>
    </source>
</evidence>
<dbReference type="Gene3D" id="3.40.50.1820">
    <property type="entry name" value="alpha/beta hydrolase"/>
    <property type="match status" value="1"/>
</dbReference>
<evidence type="ECO:0000313" key="3">
    <source>
        <dbReference type="Proteomes" id="UP001597199"/>
    </source>
</evidence>
<organism evidence="2 3">
    <name type="scientific">Lacticaseibacillus suilingensis</name>
    <dbReference type="NCBI Taxonomy" id="2799577"/>
    <lineage>
        <taxon>Bacteria</taxon>
        <taxon>Bacillati</taxon>
        <taxon>Bacillota</taxon>
        <taxon>Bacilli</taxon>
        <taxon>Lactobacillales</taxon>
        <taxon>Lactobacillaceae</taxon>
        <taxon>Lacticaseibacillus</taxon>
    </lineage>
</organism>
<sequence>MVICGGLAGASLYFYQFAFVPSRKTFLSHTTSPAVAKAQHWLAQTTKTTWHQTTPDGLKLVADYVPAAKSTLKTVVVAHGYMGTKEKMARQIKLFHDAGFNVLAPDDRGHGQSTGNTIGYGYQDRGDYLRWLNQVIKRVGRHSQIALYGESMGGATVMYLSGEQLPSQVKVIVEDCGYTSIMDELAAQAKAMYNLPRYPLVPTVALTASLKAKYNVFQASTIAALHHNTRPIFFIHGAQDNFVPTAMVHREYAATSAPKKLWVVPKAGHAQSLAKAPAEYRQRVIGWIDRYFA</sequence>
<dbReference type="SUPFAM" id="SSF53474">
    <property type="entry name" value="alpha/beta-Hydrolases"/>
    <property type="match status" value="1"/>
</dbReference>
<comment type="caution">
    <text evidence="2">The sequence shown here is derived from an EMBL/GenBank/DDBJ whole genome shotgun (WGS) entry which is preliminary data.</text>
</comment>
<dbReference type="Pfam" id="PF12146">
    <property type="entry name" value="Hydrolase_4"/>
    <property type="match status" value="1"/>
</dbReference>
<protein>
    <submittedName>
        <fullName evidence="2">Alpha/beta hydrolase</fullName>
    </submittedName>
</protein>
<dbReference type="InterPro" id="IPR052920">
    <property type="entry name" value="DNA-binding_regulatory"/>
</dbReference>